<keyword evidence="3" id="KW-0238">DNA-binding</keyword>
<dbReference type="InterPro" id="IPR005119">
    <property type="entry name" value="LysR_subst-bd"/>
</dbReference>
<evidence type="ECO:0000256" key="1">
    <source>
        <dbReference type="ARBA" id="ARBA00009437"/>
    </source>
</evidence>
<evidence type="ECO:0000256" key="3">
    <source>
        <dbReference type="ARBA" id="ARBA00023125"/>
    </source>
</evidence>
<dbReference type="RefSeq" id="WP_374813059.1">
    <property type="nucleotide sequence ID" value="NZ_JBHFLD010000004.1"/>
</dbReference>
<evidence type="ECO:0000256" key="2">
    <source>
        <dbReference type="ARBA" id="ARBA00023015"/>
    </source>
</evidence>
<keyword evidence="4" id="KW-0804">Transcription</keyword>
<accession>A0ABV4W483</accession>
<name>A0ABV4W483_9GAMM</name>
<dbReference type="PANTHER" id="PTHR30537:SF3">
    <property type="entry name" value="TRANSCRIPTIONAL REGULATORY PROTEIN"/>
    <property type="match status" value="1"/>
</dbReference>
<dbReference type="Gene3D" id="3.40.190.290">
    <property type="match status" value="1"/>
</dbReference>
<dbReference type="SUPFAM" id="SSF46785">
    <property type="entry name" value="Winged helix' DNA-binding domain"/>
    <property type="match status" value="1"/>
</dbReference>
<evidence type="ECO:0000256" key="4">
    <source>
        <dbReference type="ARBA" id="ARBA00023163"/>
    </source>
</evidence>
<comment type="caution">
    <text evidence="6">The sequence shown here is derived from an EMBL/GenBank/DDBJ whole genome shotgun (WGS) entry which is preliminary data.</text>
</comment>
<dbReference type="InterPro" id="IPR036388">
    <property type="entry name" value="WH-like_DNA-bd_sf"/>
</dbReference>
<dbReference type="SUPFAM" id="SSF53850">
    <property type="entry name" value="Periplasmic binding protein-like II"/>
    <property type="match status" value="1"/>
</dbReference>
<dbReference type="Pfam" id="PF03466">
    <property type="entry name" value="LysR_substrate"/>
    <property type="match status" value="1"/>
</dbReference>
<reference evidence="6 7" key="1">
    <citation type="submission" date="2024-09" db="EMBL/GenBank/DDBJ databases">
        <title>Draft genome sequences of 6 high pH adapted Marinobacter shengliensis sp. isolated from Mariana forearc serpentinite mud volcanoes.</title>
        <authorList>
            <person name="Elkassas S."/>
            <person name="Serres M."/>
            <person name="Michael N."/>
            <person name="Amina P."/>
            <person name="Teodora Z."/>
            <person name="Julie H."/>
        </authorList>
    </citation>
    <scope>NUCLEOTIDE SEQUENCE [LARGE SCALE GENOMIC DNA]</scope>
    <source>
        <strain evidence="6 7">EB4</strain>
    </source>
</reference>
<sequence>MAHCSNYENANWDYIKAFLALYRDHDYQSAAENLGIDASTLRRKIQSLEGALGYSLFVRENNQWVLAPGAEGIRDAALEMELATRKFFGLTPGNKEANIKISLPYSLSAMFSEVFSEFRQLYPGFRLNISSDARFVNLEREGFDFALRLARPVDNMSNIKIRKLGTYGLGVYGADIYVKEVVSKYGEEALFEKSDLIETSIDFSYKTHEFVFGYISWDQLGFSGQPRLFFDDLETCAKFSADHGGLAILPRFLAHRYPQLICVKDAPKDLVSELWLVSRLDMKSDWQIALAEMLSVKARGLEEI</sequence>
<dbReference type="Pfam" id="PF00126">
    <property type="entry name" value="HTH_1"/>
    <property type="match status" value="1"/>
</dbReference>
<gene>
    <name evidence="6" type="ORF">ACE05E_04500</name>
</gene>
<evidence type="ECO:0000313" key="6">
    <source>
        <dbReference type="EMBL" id="MFB2714737.1"/>
    </source>
</evidence>
<dbReference type="InterPro" id="IPR058163">
    <property type="entry name" value="LysR-type_TF_proteobact-type"/>
</dbReference>
<dbReference type="EMBL" id="JBHFLD010000004">
    <property type="protein sequence ID" value="MFB2714737.1"/>
    <property type="molecule type" value="Genomic_DNA"/>
</dbReference>
<evidence type="ECO:0000313" key="7">
    <source>
        <dbReference type="Proteomes" id="UP001576762"/>
    </source>
</evidence>
<dbReference type="PROSITE" id="PS50931">
    <property type="entry name" value="HTH_LYSR"/>
    <property type="match status" value="1"/>
</dbReference>
<dbReference type="PANTHER" id="PTHR30537">
    <property type="entry name" value="HTH-TYPE TRANSCRIPTIONAL REGULATOR"/>
    <property type="match status" value="1"/>
</dbReference>
<organism evidence="6 7">
    <name type="scientific">Marinobacter shengliensis</name>
    <dbReference type="NCBI Taxonomy" id="1389223"/>
    <lineage>
        <taxon>Bacteria</taxon>
        <taxon>Pseudomonadati</taxon>
        <taxon>Pseudomonadota</taxon>
        <taxon>Gammaproteobacteria</taxon>
        <taxon>Pseudomonadales</taxon>
        <taxon>Marinobacteraceae</taxon>
        <taxon>Marinobacter</taxon>
    </lineage>
</organism>
<keyword evidence="2" id="KW-0805">Transcription regulation</keyword>
<dbReference type="Gene3D" id="1.10.10.10">
    <property type="entry name" value="Winged helix-like DNA-binding domain superfamily/Winged helix DNA-binding domain"/>
    <property type="match status" value="1"/>
</dbReference>
<comment type="similarity">
    <text evidence="1">Belongs to the LysR transcriptional regulatory family.</text>
</comment>
<dbReference type="Proteomes" id="UP001576762">
    <property type="component" value="Unassembled WGS sequence"/>
</dbReference>
<dbReference type="InterPro" id="IPR000847">
    <property type="entry name" value="LysR_HTH_N"/>
</dbReference>
<dbReference type="InterPro" id="IPR036390">
    <property type="entry name" value="WH_DNA-bd_sf"/>
</dbReference>
<evidence type="ECO:0000259" key="5">
    <source>
        <dbReference type="PROSITE" id="PS50931"/>
    </source>
</evidence>
<proteinExistence type="inferred from homology"/>
<protein>
    <submittedName>
        <fullName evidence="6">LysR substrate-binding domain-containing protein</fullName>
    </submittedName>
</protein>
<feature type="domain" description="HTH lysR-type" evidence="5">
    <location>
        <begin position="11"/>
        <end position="67"/>
    </location>
</feature>
<keyword evidence="7" id="KW-1185">Reference proteome</keyword>